<keyword evidence="1" id="KW-0812">Transmembrane</keyword>
<feature type="transmembrane region" description="Helical" evidence="1">
    <location>
        <begin position="12"/>
        <end position="34"/>
    </location>
</feature>
<organism evidence="2 3">
    <name type="scientific">Rhodoglobus aureus</name>
    <dbReference type="NCBI Taxonomy" id="191497"/>
    <lineage>
        <taxon>Bacteria</taxon>
        <taxon>Bacillati</taxon>
        <taxon>Actinomycetota</taxon>
        <taxon>Actinomycetes</taxon>
        <taxon>Micrococcales</taxon>
        <taxon>Microbacteriaceae</taxon>
        <taxon>Rhodoglobus</taxon>
    </lineage>
</organism>
<keyword evidence="1" id="KW-0472">Membrane</keyword>
<gene>
    <name evidence="2" type="ORF">GCM10009655_08880</name>
</gene>
<dbReference type="Pfam" id="PF14325">
    <property type="entry name" value="DUF4383"/>
    <property type="match status" value="1"/>
</dbReference>
<reference evidence="2 3" key="1">
    <citation type="journal article" date="2019" name="Int. J. Syst. Evol. Microbiol.">
        <title>The Global Catalogue of Microorganisms (GCM) 10K type strain sequencing project: providing services to taxonomists for standard genome sequencing and annotation.</title>
        <authorList>
            <consortium name="The Broad Institute Genomics Platform"/>
            <consortium name="The Broad Institute Genome Sequencing Center for Infectious Disease"/>
            <person name="Wu L."/>
            <person name="Ma J."/>
        </authorList>
    </citation>
    <scope>NUCLEOTIDE SEQUENCE [LARGE SCALE GENOMIC DNA]</scope>
    <source>
        <strain evidence="2 3">JCM 12762</strain>
    </source>
</reference>
<protein>
    <submittedName>
        <fullName evidence="2">DUF4383 domain-containing protein</fullName>
    </submittedName>
</protein>
<comment type="caution">
    <text evidence="2">The sequence shown here is derived from an EMBL/GenBank/DDBJ whole genome shotgun (WGS) entry which is preliminary data.</text>
</comment>
<feature type="transmembrane region" description="Helical" evidence="1">
    <location>
        <begin position="110"/>
        <end position="126"/>
    </location>
</feature>
<name>A0ABN1VHP0_9MICO</name>
<proteinExistence type="predicted"/>
<accession>A0ABN1VHP0</accession>
<dbReference type="RefSeq" id="WP_343923550.1">
    <property type="nucleotide sequence ID" value="NZ_BAAAKW010000017.1"/>
</dbReference>
<dbReference type="Proteomes" id="UP001500943">
    <property type="component" value="Unassembled WGS sequence"/>
</dbReference>
<sequence length="135" mass="13619">MTKSPNRLLGTVFGAVYVLVGLLGFTVTNGVGFFATEGGLLLGLFEVNIFHNVAHILIGAALLLAGLSNVKAARAVNSTIGFAYLALGFAGLLLVGSALNILALNAADNVLHFASAVVLLAVGLGADKRAASVNA</sequence>
<keyword evidence="3" id="KW-1185">Reference proteome</keyword>
<feature type="transmembrane region" description="Helical" evidence="1">
    <location>
        <begin position="49"/>
        <end position="70"/>
    </location>
</feature>
<keyword evidence="1" id="KW-1133">Transmembrane helix</keyword>
<evidence type="ECO:0000313" key="3">
    <source>
        <dbReference type="Proteomes" id="UP001500943"/>
    </source>
</evidence>
<feature type="transmembrane region" description="Helical" evidence="1">
    <location>
        <begin position="82"/>
        <end position="104"/>
    </location>
</feature>
<evidence type="ECO:0000256" key="1">
    <source>
        <dbReference type="SAM" id="Phobius"/>
    </source>
</evidence>
<evidence type="ECO:0000313" key="2">
    <source>
        <dbReference type="EMBL" id="GAA1211876.1"/>
    </source>
</evidence>
<dbReference type="EMBL" id="BAAAKW010000017">
    <property type="protein sequence ID" value="GAA1211876.1"/>
    <property type="molecule type" value="Genomic_DNA"/>
</dbReference>